<feature type="transmembrane region" description="Helical" evidence="1">
    <location>
        <begin position="47"/>
        <end position="66"/>
    </location>
</feature>
<proteinExistence type="predicted"/>
<keyword evidence="1" id="KW-0472">Membrane</keyword>
<dbReference type="EMBL" id="CP081869">
    <property type="protein sequence ID" value="QZO02217.1"/>
    <property type="molecule type" value="Genomic_DNA"/>
</dbReference>
<dbReference type="KEGG" id="cmet:K6K41_00830"/>
<keyword evidence="1" id="KW-1133">Transmembrane helix</keyword>
<evidence type="ECO:0008006" key="4">
    <source>
        <dbReference type="Google" id="ProtNLM"/>
    </source>
</evidence>
<keyword evidence="3" id="KW-1185">Reference proteome</keyword>
<dbReference type="Proteomes" id="UP000825701">
    <property type="component" value="Chromosome"/>
</dbReference>
<evidence type="ECO:0000313" key="3">
    <source>
        <dbReference type="Proteomes" id="UP000825701"/>
    </source>
</evidence>
<dbReference type="AlphaFoldDB" id="A0A9E6RD85"/>
<protein>
    <recommendedName>
        <fullName evidence="4">Mercuric ion transport protein</fullName>
    </recommendedName>
</protein>
<evidence type="ECO:0000256" key="1">
    <source>
        <dbReference type="SAM" id="Phobius"/>
    </source>
</evidence>
<accession>A0A9E6RD85</accession>
<feature type="transmembrane region" description="Helical" evidence="1">
    <location>
        <begin position="78"/>
        <end position="99"/>
    </location>
</feature>
<reference evidence="2" key="1">
    <citation type="submission" date="2021-08" db="EMBL/GenBank/DDBJ databases">
        <authorList>
            <person name="Zhang H."/>
            <person name="Xu M."/>
            <person name="Yu Z."/>
            <person name="Yang L."/>
            <person name="Cai Y."/>
        </authorList>
    </citation>
    <scope>NUCLEOTIDE SEQUENCE</scope>
    <source>
        <strain evidence="2">CHL1</strain>
    </source>
</reference>
<evidence type="ECO:0000313" key="2">
    <source>
        <dbReference type="EMBL" id="QZO02217.1"/>
    </source>
</evidence>
<gene>
    <name evidence="2" type="ORF">K6K41_00830</name>
</gene>
<sequence length="111" mass="11404">MAVVTAAATSATAAVACGACGVLPLALPAVALGTFGGVLSWFAGARIWMVAIAAVAVLGAWIWVWLESRRTARRPARSTMAIMIAASIMLALAVLWPMIEGLIVNAVKVQA</sequence>
<organism evidence="2 3">
    <name type="scientific">Chenggangzhangella methanolivorans</name>
    <dbReference type="NCBI Taxonomy" id="1437009"/>
    <lineage>
        <taxon>Bacteria</taxon>
        <taxon>Pseudomonadati</taxon>
        <taxon>Pseudomonadota</taxon>
        <taxon>Alphaproteobacteria</taxon>
        <taxon>Hyphomicrobiales</taxon>
        <taxon>Methylopilaceae</taxon>
        <taxon>Chenggangzhangella</taxon>
    </lineage>
</organism>
<name>A0A9E6RD85_9HYPH</name>
<keyword evidence="1" id="KW-0812">Transmembrane</keyword>